<dbReference type="EMBL" id="BTTX01000004">
    <property type="protein sequence ID" value="GMU08497.1"/>
    <property type="molecule type" value="Genomic_DNA"/>
</dbReference>
<protein>
    <submittedName>
        <fullName evidence="2">Uncharacterized protein</fullName>
    </submittedName>
</protein>
<dbReference type="PROSITE" id="PS51257">
    <property type="entry name" value="PROKAR_LIPOPROTEIN"/>
    <property type="match status" value="1"/>
</dbReference>
<feature type="compositionally biased region" description="Low complexity" evidence="1">
    <location>
        <begin position="98"/>
        <end position="134"/>
    </location>
</feature>
<proteinExistence type="predicted"/>
<evidence type="ECO:0000313" key="2">
    <source>
        <dbReference type="EMBL" id="GMU08497.1"/>
    </source>
</evidence>
<organism evidence="2 3">
    <name type="scientific">Corallococcus caeni</name>
    <dbReference type="NCBI Taxonomy" id="3082388"/>
    <lineage>
        <taxon>Bacteria</taxon>
        <taxon>Pseudomonadati</taxon>
        <taxon>Myxococcota</taxon>
        <taxon>Myxococcia</taxon>
        <taxon>Myxococcales</taxon>
        <taxon>Cystobacterineae</taxon>
        <taxon>Myxococcaceae</taxon>
        <taxon>Corallococcus</taxon>
    </lineage>
</organism>
<evidence type="ECO:0000256" key="1">
    <source>
        <dbReference type="SAM" id="MobiDB-lite"/>
    </source>
</evidence>
<accession>A0ABQ6QXF4</accession>
<keyword evidence="3" id="KW-1185">Reference proteome</keyword>
<reference evidence="2 3" key="1">
    <citation type="journal article" date="2024" name="Arch. Microbiol.">
        <title>Corallococcus caeni sp. nov., a novel myxobacterium isolated from activated sludge.</title>
        <authorList>
            <person name="Tomita S."/>
            <person name="Nakai R."/>
            <person name="Kuroda K."/>
            <person name="Kurashita H."/>
            <person name="Hatamoto M."/>
            <person name="Yamaguchi T."/>
            <person name="Narihiro T."/>
        </authorList>
    </citation>
    <scope>NUCLEOTIDE SEQUENCE [LARGE SCALE GENOMIC DNA]</scope>
    <source>
        <strain evidence="2 3">NO1</strain>
    </source>
</reference>
<comment type="caution">
    <text evidence="2">The sequence shown here is derived from an EMBL/GenBank/DDBJ whole genome shotgun (WGS) entry which is preliminary data.</text>
</comment>
<dbReference type="RefSeq" id="WP_338279234.1">
    <property type="nucleotide sequence ID" value="NZ_BTTX01000004.1"/>
</dbReference>
<sequence>MNRLVLATLIALLGACFDPLYEDPALLDEASWAVCCVQRQVDTCRCEEPGGCERPFRACASGTCAPSPQDTCAPVAGSQDAGNDDPDGGVSGEDAGSPDAGTPADAGTGTDAGTSTDAGVDAGTDAGVDAGTDAGPPPAPSYEPCCDASTHRVTTCRCAPSGCGSSPPFTPCASTRCALAGESCG</sequence>
<evidence type="ECO:0000313" key="3">
    <source>
        <dbReference type="Proteomes" id="UP001342631"/>
    </source>
</evidence>
<dbReference type="Proteomes" id="UP001342631">
    <property type="component" value="Unassembled WGS sequence"/>
</dbReference>
<gene>
    <name evidence="2" type="ORF">ASNO1_47500</name>
</gene>
<name>A0ABQ6QXF4_9BACT</name>
<feature type="region of interest" description="Disordered" evidence="1">
    <location>
        <begin position="74"/>
        <end position="142"/>
    </location>
</feature>